<dbReference type="KEGG" id="osn:115209913"/>
<feature type="compositionally biased region" description="Acidic residues" evidence="1">
    <location>
        <begin position="22"/>
        <end position="31"/>
    </location>
</feature>
<dbReference type="PANTHER" id="PTHR46536">
    <property type="entry name" value="ARL14 EFFECTOR PROTEIN"/>
    <property type="match status" value="1"/>
</dbReference>
<dbReference type="InterPro" id="IPR029264">
    <property type="entry name" value="ARF7EP_C"/>
</dbReference>
<sequence length="259" mass="28910">MMKAADTSSEKKDGKELQSESGGDDDDDESGDGGGDNSRRKMMVTRASRRQYRQDTNINEGVDGGKKEINEGFKTTDVKDVNLTEKYDWKKRRPPSINNKTCSSDEKTLDKNSTDGSSVTRANETMKNEKALAVTTRSGGRNGRSVTTSSKAVTRTKAIPTMKSSARFKATKKKKRKRKKCNEWQMYDESGCLISTGIDMCDCLDMDCPGCHFPCLKCGSEKCGTECRCERPWLYEEVKIEGSELVIINPTLENKMKSN</sequence>
<feature type="domain" description="ARF7 effector protein C-terminal" evidence="2">
    <location>
        <begin position="161"/>
        <end position="240"/>
    </location>
</feature>
<feature type="region of interest" description="Disordered" evidence="1">
    <location>
        <begin position="1"/>
        <end position="70"/>
    </location>
</feature>
<dbReference type="Proteomes" id="UP000515154">
    <property type="component" value="Linkage group LG3"/>
</dbReference>
<evidence type="ECO:0000313" key="4">
    <source>
        <dbReference type="RefSeq" id="XP_029634373.2"/>
    </source>
</evidence>
<feature type="compositionally biased region" description="Basic and acidic residues" evidence="1">
    <location>
        <begin position="8"/>
        <end position="18"/>
    </location>
</feature>
<gene>
    <name evidence="4" type="primary">LOC115209913</name>
</gene>
<feature type="region of interest" description="Disordered" evidence="1">
    <location>
        <begin position="91"/>
        <end position="125"/>
    </location>
</feature>
<dbReference type="PANTHER" id="PTHR46536:SF3">
    <property type="entry name" value="ARF7 EFFECTOR PROTEIN C-TERMINAL DOMAIN-CONTAINING PROTEIN"/>
    <property type="match status" value="1"/>
</dbReference>
<evidence type="ECO:0000259" key="2">
    <source>
        <dbReference type="Pfam" id="PF14949"/>
    </source>
</evidence>
<feature type="compositionally biased region" description="Basic and acidic residues" evidence="1">
    <location>
        <begin position="103"/>
        <end position="113"/>
    </location>
</feature>
<dbReference type="AlphaFoldDB" id="A0A6P7S8F3"/>
<dbReference type="Pfam" id="PF14949">
    <property type="entry name" value="ARF7EP_C"/>
    <property type="match status" value="1"/>
</dbReference>
<protein>
    <submittedName>
        <fullName evidence="4">Uncharacterized protein LOC115209913</fullName>
    </submittedName>
</protein>
<keyword evidence="3" id="KW-1185">Reference proteome</keyword>
<evidence type="ECO:0000313" key="3">
    <source>
        <dbReference type="Proteomes" id="UP000515154"/>
    </source>
</evidence>
<dbReference type="RefSeq" id="XP_029634373.2">
    <property type="nucleotide sequence ID" value="XM_029778513.2"/>
</dbReference>
<organism evidence="3 4">
    <name type="scientific">Octopus sinensis</name>
    <name type="common">East Asian common octopus</name>
    <dbReference type="NCBI Taxonomy" id="2607531"/>
    <lineage>
        <taxon>Eukaryota</taxon>
        <taxon>Metazoa</taxon>
        <taxon>Spiralia</taxon>
        <taxon>Lophotrochozoa</taxon>
        <taxon>Mollusca</taxon>
        <taxon>Cephalopoda</taxon>
        <taxon>Coleoidea</taxon>
        <taxon>Octopodiformes</taxon>
        <taxon>Octopoda</taxon>
        <taxon>Incirrata</taxon>
        <taxon>Octopodidae</taxon>
        <taxon>Octopus</taxon>
    </lineage>
</organism>
<name>A0A6P7S8F3_9MOLL</name>
<feature type="compositionally biased region" description="Basic residues" evidence="1">
    <location>
        <begin position="40"/>
        <end position="51"/>
    </location>
</feature>
<feature type="compositionally biased region" description="Polar residues" evidence="1">
    <location>
        <begin position="114"/>
        <end position="123"/>
    </location>
</feature>
<reference evidence="4" key="1">
    <citation type="submission" date="2025-08" db="UniProtKB">
        <authorList>
            <consortium name="RefSeq"/>
        </authorList>
    </citation>
    <scope>IDENTIFICATION</scope>
</reference>
<evidence type="ECO:0000256" key="1">
    <source>
        <dbReference type="SAM" id="MobiDB-lite"/>
    </source>
</evidence>
<accession>A0A6P7S8F3</accession>
<proteinExistence type="predicted"/>